<dbReference type="SUPFAM" id="SSF57845">
    <property type="entry name" value="B-box zinc-binding domain"/>
    <property type="match status" value="1"/>
</dbReference>
<evidence type="ECO:0000256" key="1">
    <source>
        <dbReference type="ARBA" id="ARBA00022723"/>
    </source>
</evidence>
<dbReference type="InterPro" id="IPR043136">
    <property type="entry name" value="B30.2/SPRY_sf"/>
</dbReference>
<evidence type="ECO:0000256" key="4">
    <source>
        <dbReference type="PROSITE-ProRule" id="PRU00024"/>
    </source>
</evidence>
<dbReference type="InterPro" id="IPR013320">
    <property type="entry name" value="ConA-like_dom_sf"/>
</dbReference>
<dbReference type="PROSITE" id="PS50188">
    <property type="entry name" value="B302_SPRY"/>
    <property type="match status" value="1"/>
</dbReference>
<dbReference type="SUPFAM" id="SSF49899">
    <property type="entry name" value="Concanavalin A-like lectins/glucanases"/>
    <property type="match status" value="1"/>
</dbReference>
<dbReference type="RefSeq" id="XP_005075271.1">
    <property type="nucleotide sequence ID" value="XM_005075214.3"/>
</dbReference>
<accession>A0A1U7QMC4</accession>
<dbReference type="AlphaFoldDB" id="A0A1U7QMC4"/>
<evidence type="ECO:0000256" key="3">
    <source>
        <dbReference type="ARBA" id="ARBA00022833"/>
    </source>
</evidence>
<evidence type="ECO:0000313" key="9">
    <source>
        <dbReference type="Proteomes" id="UP000886700"/>
    </source>
</evidence>
<dbReference type="GeneID" id="101826108"/>
<reference evidence="10" key="1">
    <citation type="submission" date="2025-08" db="UniProtKB">
        <authorList>
            <consortium name="RefSeq"/>
        </authorList>
    </citation>
    <scope>IDENTIFICATION</scope>
    <source>
        <tissue evidence="10">Liver</tissue>
    </source>
</reference>
<dbReference type="InterPro" id="IPR006574">
    <property type="entry name" value="PRY"/>
</dbReference>
<dbReference type="InterPro" id="IPR050143">
    <property type="entry name" value="TRIM/RBCC"/>
</dbReference>
<feature type="domain" description="B box-type" evidence="7">
    <location>
        <begin position="93"/>
        <end position="134"/>
    </location>
</feature>
<dbReference type="OrthoDB" id="128536at2759"/>
<keyword evidence="1" id="KW-0479">Metal-binding</keyword>
<feature type="coiled-coil region" evidence="5">
    <location>
        <begin position="142"/>
        <end position="176"/>
    </location>
</feature>
<dbReference type="InterPro" id="IPR035786">
    <property type="entry name" value="SPRY/PRY_TRIM60"/>
</dbReference>
<dbReference type="PROSITE" id="PS50089">
    <property type="entry name" value="ZF_RING_2"/>
    <property type="match status" value="1"/>
</dbReference>
<dbReference type="Pfam" id="PF15227">
    <property type="entry name" value="zf-C3HC4_4"/>
    <property type="match status" value="1"/>
</dbReference>
<evidence type="ECO:0000256" key="5">
    <source>
        <dbReference type="SAM" id="Coils"/>
    </source>
</evidence>
<evidence type="ECO:0000259" key="8">
    <source>
        <dbReference type="PROSITE" id="PS50188"/>
    </source>
</evidence>
<feature type="coiled-coil region" evidence="5">
    <location>
        <begin position="217"/>
        <end position="248"/>
    </location>
</feature>
<dbReference type="PRINTS" id="PR01407">
    <property type="entry name" value="BUTYPHLNCDUF"/>
</dbReference>
<dbReference type="InterPro" id="IPR001870">
    <property type="entry name" value="B30.2/SPRY"/>
</dbReference>
<dbReference type="eggNOG" id="KOG2177">
    <property type="taxonomic scope" value="Eukaryota"/>
</dbReference>
<dbReference type="SMART" id="SM00184">
    <property type="entry name" value="RING"/>
    <property type="match status" value="1"/>
</dbReference>
<name>A0A1U7QMC4_MESAU</name>
<dbReference type="Pfam" id="PF00622">
    <property type="entry name" value="SPRY"/>
    <property type="match status" value="1"/>
</dbReference>
<dbReference type="SMART" id="SM00449">
    <property type="entry name" value="SPRY"/>
    <property type="match status" value="1"/>
</dbReference>
<dbReference type="CDD" id="cd15828">
    <property type="entry name" value="SPRY_PRY_TRIM60"/>
    <property type="match status" value="1"/>
</dbReference>
<dbReference type="FunFam" id="2.60.120.920:FF:000004">
    <property type="entry name" value="Butyrophilin subfamily 1 member A1"/>
    <property type="match status" value="1"/>
</dbReference>
<keyword evidence="5" id="KW-0175">Coiled coil</keyword>
<gene>
    <name evidence="10" type="primary">LOC101826108</name>
</gene>
<dbReference type="Proteomes" id="UP000886700">
    <property type="component" value="Unplaced"/>
</dbReference>
<sequence length="471" mass="54669">MDFSIALANLEDSCTCLICLDLLRDPVTISCGDNFCLTCLIVFWNDQRGIYPCPICPSYFRQKRFSRNLQISNLVDVVKQLQQRTGSRGRRLEIYAVCWEHNQALILFCMEDLSILCIKCHLSGKHKLHFVLPVWKAAPHHRRLLENNRELLECRLNRAERALNLQHKRVLELRKKFGYKRQEKHFEFEQVKLSLQSEHEALLSKICTGELASLLKLERYLGTLSDHMRELEDLLEEAEAKFAESDITLLTSVPRVNYRLQNLRCPKPWSFRTQQYVLHLLPQYSGLDRIIKRFQIAVTFDLDTAHPQLVFSKDRKSVLYKDSRQSVCAGPRRFHLWPAVLGSKGFRSGRCYWEVRVGSKPMWTLGVCQDCLPGDWREQPSVAEGFWAVGRYSENGYAAYGPEKMEFLPVVQPSKIGIFLDYELGELSFYNMNNRSLLYAFNNSFTTTIWPYFCTGTDSEPLTILTHTVSA</sequence>
<dbReference type="InterPro" id="IPR001841">
    <property type="entry name" value="Znf_RING"/>
</dbReference>
<dbReference type="SMART" id="SM00589">
    <property type="entry name" value="PRY"/>
    <property type="match status" value="1"/>
</dbReference>
<keyword evidence="3" id="KW-0862">Zinc</keyword>
<dbReference type="PROSITE" id="PS50119">
    <property type="entry name" value="ZF_BBOX"/>
    <property type="match status" value="1"/>
</dbReference>
<dbReference type="InterPro" id="IPR013083">
    <property type="entry name" value="Znf_RING/FYVE/PHD"/>
</dbReference>
<dbReference type="Pfam" id="PF13765">
    <property type="entry name" value="PRY"/>
    <property type="match status" value="1"/>
</dbReference>
<evidence type="ECO:0000256" key="2">
    <source>
        <dbReference type="ARBA" id="ARBA00022771"/>
    </source>
</evidence>
<evidence type="ECO:0000259" key="7">
    <source>
        <dbReference type="PROSITE" id="PS50119"/>
    </source>
</evidence>
<organism evidence="9 10">
    <name type="scientific">Mesocricetus auratus</name>
    <name type="common">Golden hamster</name>
    <dbReference type="NCBI Taxonomy" id="10036"/>
    <lineage>
        <taxon>Eukaryota</taxon>
        <taxon>Metazoa</taxon>
        <taxon>Chordata</taxon>
        <taxon>Craniata</taxon>
        <taxon>Vertebrata</taxon>
        <taxon>Euteleostomi</taxon>
        <taxon>Mammalia</taxon>
        <taxon>Eutheria</taxon>
        <taxon>Euarchontoglires</taxon>
        <taxon>Glires</taxon>
        <taxon>Rodentia</taxon>
        <taxon>Myomorpha</taxon>
        <taxon>Muroidea</taxon>
        <taxon>Cricetidae</taxon>
        <taxon>Cricetinae</taxon>
        <taxon>Mesocricetus</taxon>
    </lineage>
</organism>
<keyword evidence="2 4" id="KW-0863">Zinc-finger</keyword>
<dbReference type="Gene3D" id="3.30.40.10">
    <property type="entry name" value="Zinc/RING finger domain, C3HC4 (zinc finger)"/>
    <property type="match status" value="1"/>
</dbReference>
<dbReference type="KEGG" id="maua:101826108"/>
<dbReference type="InterPro" id="IPR003879">
    <property type="entry name" value="Butyrophylin_SPRY"/>
</dbReference>
<evidence type="ECO:0000313" key="10">
    <source>
        <dbReference type="RefSeq" id="XP_005075271.1"/>
    </source>
</evidence>
<dbReference type="Gene3D" id="2.60.120.920">
    <property type="match status" value="1"/>
</dbReference>
<dbReference type="InterPro" id="IPR003877">
    <property type="entry name" value="SPRY_dom"/>
</dbReference>
<dbReference type="SUPFAM" id="SSF57850">
    <property type="entry name" value="RING/U-box"/>
    <property type="match status" value="1"/>
</dbReference>
<protein>
    <submittedName>
        <fullName evidence="10">Tripartite motif-containing protein 60</fullName>
    </submittedName>
</protein>
<proteinExistence type="predicted"/>
<dbReference type="PANTHER" id="PTHR24103">
    <property type="entry name" value="E3 UBIQUITIN-PROTEIN LIGASE TRIM"/>
    <property type="match status" value="1"/>
</dbReference>
<feature type="domain" description="B30.2/SPRY" evidence="8">
    <location>
        <begin position="278"/>
        <end position="471"/>
    </location>
</feature>
<dbReference type="GO" id="GO:0008270">
    <property type="term" value="F:zinc ion binding"/>
    <property type="evidence" value="ECO:0007669"/>
    <property type="project" value="UniProtKB-KW"/>
</dbReference>
<keyword evidence="9" id="KW-1185">Reference proteome</keyword>
<feature type="domain" description="RING-type" evidence="6">
    <location>
        <begin position="16"/>
        <end position="56"/>
    </location>
</feature>
<dbReference type="Pfam" id="PF00643">
    <property type="entry name" value="zf-B_box"/>
    <property type="match status" value="1"/>
</dbReference>
<evidence type="ECO:0000259" key="6">
    <source>
        <dbReference type="PROSITE" id="PS50089"/>
    </source>
</evidence>
<dbReference type="InterPro" id="IPR000315">
    <property type="entry name" value="Znf_B-box"/>
</dbReference>
<dbReference type="Gene3D" id="3.30.160.60">
    <property type="entry name" value="Classic Zinc Finger"/>
    <property type="match status" value="1"/>
</dbReference>